<proteinExistence type="inferred from homology"/>
<evidence type="ECO:0000256" key="3">
    <source>
        <dbReference type="ARBA" id="ARBA00022989"/>
    </source>
</evidence>
<accession>A0ABS7UIK3</accession>
<feature type="region of interest" description="Disordered" evidence="6">
    <location>
        <begin position="525"/>
        <end position="553"/>
    </location>
</feature>
<feature type="region of interest" description="Disordered" evidence="6">
    <location>
        <begin position="926"/>
        <end position="956"/>
    </location>
</feature>
<gene>
    <name evidence="7" type="ORF">K8U61_21035</name>
</gene>
<evidence type="ECO:0000256" key="2">
    <source>
        <dbReference type="ARBA" id="ARBA00022692"/>
    </source>
</evidence>
<evidence type="ECO:0000256" key="5">
    <source>
        <dbReference type="HAMAP-Rule" id="MF_01600"/>
    </source>
</evidence>
<feature type="compositionally biased region" description="Gly residues" evidence="6">
    <location>
        <begin position="926"/>
        <end position="955"/>
    </location>
</feature>
<name>A0ABS7UIK3_9ACTN</name>
<feature type="compositionally biased region" description="Low complexity" evidence="6">
    <location>
        <begin position="537"/>
        <end position="552"/>
    </location>
</feature>
<keyword evidence="4 5" id="KW-0472">Membrane</keyword>
<dbReference type="PANTHER" id="PTHR39344">
    <property type="entry name" value="UPF0182 PROTEIN SLL1060"/>
    <property type="match status" value="1"/>
</dbReference>
<evidence type="ECO:0000313" key="8">
    <source>
        <dbReference type="Proteomes" id="UP000780875"/>
    </source>
</evidence>
<dbReference type="HAMAP" id="MF_01600">
    <property type="entry name" value="UPF0182"/>
    <property type="match status" value="1"/>
</dbReference>
<reference evidence="7 8" key="1">
    <citation type="submission" date="2021-09" db="EMBL/GenBank/DDBJ databases">
        <title>Whole genome sequence of Nocardioides sp. GBK3QG-3.</title>
        <authorList>
            <person name="Tuo L."/>
        </authorList>
    </citation>
    <scope>NUCLEOTIDE SEQUENCE [LARGE SCALE GENOMIC DNA]</scope>
    <source>
        <strain evidence="7 8">GBK3QG-3</strain>
    </source>
</reference>
<keyword evidence="2 5" id="KW-0812">Transmembrane</keyword>
<comment type="subcellular location">
    <subcellularLocation>
        <location evidence="5">Cell membrane</location>
        <topology evidence="5">Multi-pass membrane protein</topology>
    </subcellularLocation>
</comment>
<dbReference type="Proteomes" id="UP000780875">
    <property type="component" value="Unassembled WGS sequence"/>
</dbReference>
<sequence length="1042" mass="113126">MSELFDEDPRDTPPPRSGSRRSRALIITAVVLVLAFLGLSTFANIYTDRLWYKYGGYSNVFSTLFWTKTGLFLVFGALMAVVVGVNVYLAYRFRPFFRPNSPEQNGLDRYRDAITPIRTWLLVGISVAMGAFAGSSAIGEWRDYLLWRNGGDFGTDDAYFHKDIGFYVFDLPWLHYLVDFAMAALVIALIAAAIVHYLYGGIRLQATRDRLSGAAQAQLSVLLGLFVLAKAGDYWLDRFDLVHQSGPLITGMTYTDDHAVLPAKNILLGISIICAVLFFVNVWRRTWLLPSVGLALLAVSAILLGLIWPGIVQQFQVKPSEADKEAPYIQANIDATRAAYDLGDVTTEDYSDDTSSNDAWASVLSQTKSVPLVDPQLVNKTFQQQQQGLAYYSVAPVLDVDRYDVDGTDRAVVLGVRELDQDNISSNSKNWSNLHTVYTHGNGIIAAYGNQRPADDGAEVNSGGNDEATAWAEGLNAKQRSLRSATGDYETQVYYGEDSPDYSIVGKASTDAADVELDLDLDASTAAEKPSDDQSSDDSSSTAGTGATTRTTYEGKGGVPVGSFFNKLMYAVKFGEPNFLLSERVNANSKVLYNRNPRDAVEKVAPWLTIDGDAYPAIVDHKIVWILDGYTTTDRYPSSQRESFATMTDDSLQDTSGLRTLPTDEVNYVRNAVKATVDAYDGTVTLYEWDDQDPILKAWEGAFPGTVTPKSEIPTDLLSHFRYPEDMFKAQRYQYARYHVTDPGDFYQGNDRWEVPEDPNSVDRHLQPPYRLFVNKEGGTSTEATDPSDVWSLTSNFVPYGKSNLAAFVSVDSDATDNDNYGKIKVLKMTDGQTPGPGQVANDFSNDPDVRDELLPYQNSGNPPQYGNLLTLPVDGGLIYVEPVYASRIGTTGSYPVLTYVLVSYGGEVGIGSTFTQALDDALGGSGSSTGGGDNSGSGNNGNNGNGNGNNGGQTGTIREQITAKLQAADAAFQAADAAQRNGNSVKWAKEMERGKKLVEQALALSDQLPENSGGSGGSSTPGASETPSTEPSSSESASPSS</sequence>
<comment type="caution">
    <text evidence="7">The sequence shown here is derived from an EMBL/GenBank/DDBJ whole genome shotgun (WGS) entry which is preliminary data.</text>
</comment>
<comment type="similarity">
    <text evidence="5">Belongs to the UPF0182 family.</text>
</comment>
<evidence type="ECO:0000256" key="4">
    <source>
        <dbReference type="ARBA" id="ARBA00023136"/>
    </source>
</evidence>
<dbReference type="Pfam" id="PF03699">
    <property type="entry name" value="UPF0182"/>
    <property type="match status" value="1"/>
</dbReference>
<feature type="compositionally biased region" description="Low complexity" evidence="6">
    <location>
        <begin position="1021"/>
        <end position="1042"/>
    </location>
</feature>
<feature type="region of interest" description="Disordered" evidence="6">
    <location>
        <begin position="1004"/>
        <end position="1042"/>
    </location>
</feature>
<evidence type="ECO:0000313" key="7">
    <source>
        <dbReference type="EMBL" id="MBZ5740669.1"/>
    </source>
</evidence>
<dbReference type="RefSeq" id="WP_224125027.1">
    <property type="nucleotide sequence ID" value="NZ_JAIQZJ010000016.1"/>
</dbReference>
<dbReference type="EMBL" id="JAIQZJ010000016">
    <property type="protein sequence ID" value="MBZ5740669.1"/>
    <property type="molecule type" value="Genomic_DNA"/>
</dbReference>
<protein>
    <recommendedName>
        <fullName evidence="5">UPF0182 protein K8U61_21035</fullName>
    </recommendedName>
</protein>
<evidence type="ECO:0000256" key="6">
    <source>
        <dbReference type="SAM" id="MobiDB-lite"/>
    </source>
</evidence>
<keyword evidence="8" id="KW-1185">Reference proteome</keyword>
<feature type="transmembrane region" description="Helical" evidence="5">
    <location>
        <begin position="24"/>
        <end position="45"/>
    </location>
</feature>
<dbReference type="InterPro" id="IPR005372">
    <property type="entry name" value="UPF0182"/>
</dbReference>
<dbReference type="PANTHER" id="PTHR39344:SF1">
    <property type="entry name" value="UPF0182 PROTEIN SLL1060"/>
    <property type="match status" value="1"/>
</dbReference>
<feature type="transmembrane region" description="Helical" evidence="5">
    <location>
        <begin position="261"/>
        <end position="280"/>
    </location>
</feature>
<comment type="caution">
    <text evidence="5">Lacks conserved residue(s) required for the propagation of feature annotation.</text>
</comment>
<feature type="transmembrane region" description="Helical" evidence="5">
    <location>
        <begin position="119"/>
        <end position="138"/>
    </location>
</feature>
<keyword evidence="3 5" id="KW-1133">Transmembrane helix</keyword>
<evidence type="ECO:0000256" key="1">
    <source>
        <dbReference type="ARBA" id="ARBA00022475"/>
    </source>
</evidence>
<keyword evidence="1 5" id="KW-1003">Cell membrane</keyword>
<feature type="transmembrane region" description="Helical" evidence="5">
    <location>
        <begin position="287"/>
        <end position="308"/>
    </location>
</feature>
<organism evidence="7 8">
    <name type="scientific">Nocardioides mangrovi</name>
    <dbReference type="NCBI Taxonomy" id="2874580"/>
    <lineage>
        <taxon>Bacteria</taxon>
        <taxon>Bacillati</taxon>
        <taxon>Actinomycetota</taxon>
        <taxon>Actinomycetes</taxon>
        <taxon>Propionibacteriales</taxon>
        <taxon>Nocardioidaceae</taxon>
        <taxon>Nocardioides</taxon>
    </lineage>
</organism>
<feature type="transmembrane region" description="Helical" evidence="5">
    <location>
        <begin position="173"/>
        <end position="199"/>
    </location>
</feature>
<feature type="transmembrane region" description="Helical" evidence="5">
    <location>
        <begin position="65"/>
        <end position="91"/>
    </location>
</feature>